<dbReference type="PANTHER" id="PTHR38459">
    <property type="entry name" value="PROPHAGE BACTOPRENOL-LINKED GLUCOSE TRANSLOCASE HOMOLOG"/>
    <property type="match status" value="1"/>
</dbReference>
<evidence type="ECO:0000256" key="1">
    <source>
        <dbReference type="ARBA" id="ARBA00004141"/>
    </source>
</evidence>
<dbReference type="PANTHER" id="PTHR38459:SF1">
    <property type="entry name" value="PROPHAGE BACTOPRENOL-LINKED GLUCOSE TRANSLOCASE HOMOLOG"/>
    <property type="match status" value="1"/>
</dbReference>
<keyword evidence="5 6" id="KW-0472">Membrane</keyword>
<dbReference type="Proteomes" id="UP000249229">
    <property type="component" value="Unassembled WGS sequence"/>
</dbReference>
<evidence type="ECO:0000256" key="5">
    <source>
        <dbReference type="ARBA" id="ARBA00023136"/>
    </source>
</evidence>
<dbReference type="InterPro" id="IPR007267">
    <property type="entry name" value="GtrA_DPMS_TM"/>
</dbReference>
<proteinExistence type="inferred from homology"/>
<dbReference type="AlphaFoldDB" id="A0A2W5P1N3"/>
<dbReference type="InterPro" id="IPR051401">
    <property type="entry name" value="GtrA_CellWall_Glycosyl"/>
</dbReference>
<evidence type="ECO:0000256" key="6">
    <source>
        <dbReference type="SAM" id="Phobius"/>
    </source>
</evidence>
<gene>
    <name evidence="8" type="ORF">DI544_11955</name>
</gene>
<keyword evidence="4 6" id="KW-1133">Transmembrane helix</keyword>
<feature type="transmembrane region" description="Helical" evidence="6">
    <location>
        <begin position="80"/>
        <end position="101"/>
    </location>
</feature>
<comment type="subcellular location">
    <subcellularLocation>
        <location evidence="1">Membrane</location>
        <topology evidence="1">Multi-pass membrane protein</topology>
    </subcellularLocation>
</comment>
<protein>
    <submittedName>
        <fullName evidence="8">GtrA family protein</fullName>
    </submittedName>
</protein>
<feature type="transmembrane region" description="Helical" evidence="6">
    <location>
        <begin position="122"/>
        <end position="141"/>
    </location>
</feature>
<sequence length="173" mass="19731">MLRPHRHHCQRAARALGSARKGRLVATLRSHDRTDELRALFWQLVRFALTGGAATALYAIVYWPLATFGQARWPLPDRSFWPLIANVLGYLVAMLSGYVMHSRWSFRGVGERDNLARTGGRFFVVSLVSFAMNSFFVWLLTGPLHGATWWPLVPILFVTPLVTFALNRFWVFA</sequence>
<organism evidence="8 9">
    <name type="scientific">Sphingomonas taxi</name>
    <dbReference type="NCBI Taxonomy" id="1549858"/>
    <lineage>
        <taxon>Bacteria</taxon>
        <taxon>Pseudomonadati</taxon>
        <taxon>Pseudomonadota</taxon>
        <taxon>Alphaproteobacteria</taxon>
        <taxon>Sphingomonadales</taxon>
        <taxon>Sphingomonadaceae</taxon>
        <taxon>Sphingomonas</taxon>
    </lineage>
</organism>
<feature type="transmembrane region" description="Helical" evidence="6">
    <location>
        <begin position="39"/>
        <end position="60"/>
    </location>
</feature>
<accession>A0A2W5P1N3</accession>
<dbReference type="Pfam" id="PF04138">
    <property type="entry name" value="GtrA_DPMS_TM"/>
    <property type="match status" value="1"/>
</dbReference>
<evidence type="ECO:0000259" key="7">
    <source>
        <dbReference type="Pfam" id="PF04138"/>
    </source>
</evidence>
<dbReference type="GO" id="GO:0000271">
    <property type="term" value="P:polysaccharide biosynthetic process"/>
    <property type="evidence" value="ECO:0007669"/>
    <property type="project" value="InterPro"/>
</dbReference>
<evidence type="ECO:0000313" key="8">
    <source>
        <dbReference type="EMBL" id="PZQ59124.1"/>
    </source>
</evidence>
<evidence type="ECO:0000256" key="4">
    <source>
        <dbReference type="ARBA" id="ARBA00022989"/>
    </source>
</evidence>
<name>A0A2W5P1N3_9SPHN</name>
<comment type="caution">
    <text evidence="8">The sequence shown here is derived from an EMBL/GenBank/DDBJ whole genome shotgun (WGS) entry which is preliminary data.</text>
</comment>
<evidence type="ECO:0000313" key="9">
    <source>
        <dbReference type="Proteomes" id="UP000249229"/>
    </source>
</evidence>
<feature type="transmembrane region" description="Helical" evidence="6">
    <location>
        <begin position="147"/>
        <end position="166"/>
    </location>
</feature>
<comment type="similarity">
    <text evidence="2">Belongs to the GtrA family.</text>
</comment>
<dbReference type="EMBL" id="QFQI01000010">
    <property type="protein sequence ID" value="PZQ59124.1"/>
    <property type="molecule type" value="Genomic_DNA"/>
</dbReference>
<dbReference type="GO" id="GO:0005886">
    <property type="term" value="C:plasma membrane"/>
    <property type="evidence" value="ECO:0007669"/>
    <property type="project" value="TreeGrafter"/>
</dbReference>
<evidence type="ECO:0000256" key="2">
    <source>
        <dbReference type="ARBA" id="ARBA00009399"/>
    </source>
</evidence>
<keyword evidence="3 6" id="KW-0812">Transmembrane</keyword>
<evidence type="ECO:0000256" key="3">
    <source>
        <dbReference type="ARBA" id="ARBA00022692"/>
    </source>
</evidence>
<reference evidence="8 9" key="1">
    <citation type="submission" date="2017-08" db="EMBL/GenBank/DDBJ databases">
        <title>Infants hospitalized years apart are colonized by the same room-sourced microbial strains.</title>
        <authorList>
            <person name="Brooks B."/>
            <person name="Olm M.R."/>
            <person name="Firek B.A."/>
            <person name="Baker R."/>
            <person name="Thomas B.C."/>
            <person name="Morowitz M.J."/>
            <person name="Banfield J.F."/>
        </authorList>
    </citation>
    <scope>NUCLEOTIDE SEQUENCE [LARGE SCALE GENOMIC DNA]</scope>
    <source>
        <strain evidence="8">S2_005_001_R1_22</strain>
    </source>
</reference>
<feature type="domain" description="GtrA/DPMS transmembrane" evidence="7">
    <location>
        <begin position="46"/>
        <end position="172"/>
    </location>
</feature>